<protein>
    <submittedName>
        <fullName evidence="1">Uncharacterized protein</fullName>
    </submittedName>
</protein>
<name>A0A9E7FVV3_9LILI</name>
<dbReference type="EMBL" id="CP097507">
    <property type="protein sequence ID" value="URE03269.1"/>
    <property type="molecule type" value="Genomic_DNA"/>
</dbReference>
<reference evidence="1" key="1">
    <citation type="submission" date="2022-05" db="EMBL/GenBank/DDBJ databases">
        <title>The Musa troglodytarum L. genome provides insights into the mechanism of non-climacteric behaviour and enrichment of carotenoids.</title>
        <authorList>
            <person name="Wang J."/>
        </authorList>
    </citation>
    <scope>NUCLEOTIDE SEQUENCE</scope>
    <source>
        <tissue evidence="1">Leaf</tissue>
    </source>
</reference>
<dbReference type="OrthoDB" id="1910345at2759"/>
<dbReference type="AlphaFoldDB" id="A0A9E7FVV3"/>
<dbReference type="Proteomes" id="UP001055439">
    <property type="component" value="Chromosome 5"/>
</dbReference>
<accession>A0A9E7FVV3</accession>
<sequence>MQIEGVLDKFTAFISSGKGWMIYQSSLNIFMTFFAQENKCRLPSNVSESLPELIKVACAGFYSSCLSTPSSLSSGFKTSVAVKTLGRWWELSTEETGEHQQCSLRLVGRNHVPCSPYRNKRQCSITNHIASSYLITYIQKLQKHQI</sequence>
<organism evidence="1 2">
    <name type="scientific">Musa troglodytarum</name>
    <name type="common">fe'i banana</name>
    <dbReference type="NCBI Taxonomy" id="320322"/>
    <lineage>
        <taxon>Eukaryota</taxon>
        <taxon>Viridiplantae</taxon>
        <taxon>Streptophyta</taxon>
        <taxon>Embryophyta</taxon>
        <taxon>Tracheophyta</taxon>
        <taxon>Spermatophyta</taxon>
        <taxon>Magnoliopsida</taxon>
        <taxon>Liliopsida</taxon>
        <taxon>Zingiberales</taxon>
        <taxon>Musaceae</taxon>
        <taxon>Musa</taxon>
    </lineage>
</organism>
<keyword evidence="2" id="KW-1185">Reference proteome</keyword>
<evidence type="ECO:0000313" key="1">
    <source>
        <dbReference type="EMBL" id="URE03269.1"/>
    </source>
</evidence>
<proteinExistence type="predicted"/>
<evidence type="ECO:0000313" key="2">
    <source>
        <dbReference type="Proteomes" id="UP001055439"/>
    </source>
</evidence>
<gene>
    <name evidence="1" type="ORF">MUK42_20541</name>
</gene>